<keyword evidence="6 8" id="KW-0479">Metal-binding</keyword>
<dbReference type="AlphaFoldDB" id="A0A2N7PKZ8"/>
<evidence type="ECO:0000256" key="7">
    <source>
        <dbReference type="ARBA" id="ARBA00023002"/>
    </source>
</evidence>
<evidence type="ECO:0000256" key="2">
    <source>
        <dbReference type="ARBA" id="ARBA00004196"/>
    </source>
</evidence>
<evidence type="ECO:0000256" key="8">
    <source>
        <dbReference type="PIRSR" id="PIRSR601501-1"/>
    </source>
</evidence>
<dbReference type="Proteomes" id="UP000235731">
    <property type="component" value="Unassembled WGS sequence"/>
</dbReference>
<dbReference type="PANTHER" id="PTHR42958">
    <property type="entry name" value="HYDROGENASE-2 LARGE CHAIN"/>
    <property type="match status" value="1"/>
</dbReference>
<keyword evidence="8" id="KW-0460">Magnesium</keyword>
<dbReference type="GO" id="GO:0016151">
    <property type="term" value="F:nickel cation binding"/>
    <property type="evidence" value="ECO:0007669"/>
    <property type="project" value="InterPro"/>
</dbReference>
<dbReference type="GO" id="GO:0030313">
    <property type="term" value="C:cell envelope"/>
    <property type="evidence" value="ECO:0007669"/>
    <property type="project" value="UniProtKB-SubCell"/>
</dbReference>
<dbReference type="SUPFAM" id="SSF56762">
    <property type="entry name" value="HydB/Nqo4-like"/>
    <property type="match status" value="1"/>
</dbReference>
<sequence>KNYQAVVPSTWNVSPRDEKGNRGPYEEALLNNPLVKPDQPLEVLRTIHSFDPCLACAVHLYDKEKKEITRVKVL</sequence>
<evidence type="ECO:0000256" key="1">
    <source>
        <dbReference type="ARBA" id="ARBA00001967"/>
    </source>
</evidence>
<comment type="caution">
    <text evidence="10">The sequence shown here is derived from an EMBL/GenBank/DDBJ whole genome shotgun (WGS) entry which is preliminary data.</text>
</comment>
<comment type="subunit">
    <text evidence="4">Heterodimer of a large and a small subunit.</text>
</comment>
<evidence type="ECO:0000256" key="3">
    <source>
        <dbReference type="ARBA" id="ARBA00009292"/>
    </source>
</evidence>
<dbReference type="PANTHER" id="PTHR42958:SF2">
    <property type="entry name" value="UPTAKE HYDROGENASE LARGE SUBUNIT"/>
    <property type="match status" value="1"/>
</dbReference>
<accession>A0A2N7PKZ8</accession>
<feature type="binding site" evidence="8">
    <location>
        <position position="53"/>
    </location>
    <ligand>
        <name>Ni(2+)</name>
        <dbReference type="ChEBI" id="CHEBI:49786"/>
    </ligand>
</feature>
<feature type="binding site" evidence="8">
    <location>
        <position position="56"/>
    </location>
    <ligand>
        <name>Fe cation</name>
        <dbReference type="ChEBI" id="CHEBI:24875"/>
    </ligand>
</feature>
<comment type="similarity">
    <text evidence="3">Belongs to the [NiFe]/[NiFeSe] hydrogenase large subunit family.</text>
</comment>
<dbReference type="PROSITE" id="PS00508">
    <property type="entry name" value="NI_HGENASE_L_2"/>
    <property type="match status" value="1"/>
</dbReference>
<evidence type="ECO:0000256" key="5">
    <source>
        <dbReference type="ARBA" id="ARBA00022596"/>
    </source>
</evidence>
<dbReference type="InterPro" id="IPR050867">
    <property type="entry name" value="NiFe/NiFeSe_hydrgnase_LSU"/>
</dbReference>
<keyword evidence="8" id="KW-0408">Iron</keyword>
<feature type="region of interest" description="Disordered" evidence="9">
    <location>
        <begin position="1"/>
        <end position="20"/>
    </location>
</feature>
<comment type="cofactor">
    <cofactor evidence="8">
        <name>Fe cation</name>
        <dbReference type="ChEBI" id="CHEBI:24875"/>
    </cofactor>
</comment>
<dbReference type="Pfam" id="PF00374">
    <property type="entry name" value="NiFeSe_Hases"/>
    <property type="match status" value="1"/>
</dbReference>
<feature type="binding site" evidence="8">
    <location>
        <position position="59"/>
    </location>
    <ligand>
        <name>Mg(2+)</name>
        <dbReference type="ChEBI" id="CHEBI:18420"/>
    </ligand>
</feature>
<dbReference type="GO" id="GO:0008901">
    <property type="term" value="F:ferredoxin hydrogenase activity"/>
    <property type="evidence" value="ECO:0007669"/>
    <property type="project" value="InterPro"/>
</dbReference>
<dbReference type="InterPro" id="IPR018194">
    <property type="entry name" value="Ni-dep_hyd_lsu_Ni_BS"/>
</dbReference>
<feature type="compositionally biased region" description="Polar residues" evidence="9">
    <location>
        <begin position="1"/>
        <end position="13"/>
    </location>
</feature>
<comment type="cofactor">
    <cofactor evidence="1 8">
        <name>Ni(2+)</name>
        <dbReference type="ChEBI" id="CHEBI:49786"/>
    </cofactor>
</comment>
<dbReference type="Gene3D" id="1.10.645.10">
    <property type="entry name" value="Cytochrome-c3 Hydrogenase, chain B"/>
    <property type="match status" value="1"/>
</dbReference>
<keyword evidence="7 10" id="KW-0560">Oxidoreductase</keyword>
<reference evidence="10 11" key="1">
    <citation type="submission" date="2018-01" db="EMBL/GenBank/DDBJ databases">
        <title>Metagenomic assembled genomes from two thermal pools in the Uzon Caldera, Kamchatka, Russia.</title>
        <authorList>
            <person name="Wilkins L."/>
            <person name="Ettinger C."/>
        </authorList>
    </citation>
    <scope>NUCLEOTIDE SEQUENCE [LARGE SCALE GENOMIC DNA]</scope>
    <source>
        <strain evidence="10">ZAV-15</strain>
    </source>
</reference>
<evidence type="ECO:0000313" key="10">
    <source>
        <dbReference type="EMBL" id="PMP64070.1"/>
    </source>
</evidence>
<comment type="subcellular location">
    <subcellularLocation>
        <location evidence="2">Cell envelope</location>
    </subcellularLocation>
</comment>
<evidence type="ECO:0000313" key="11">
    <source>
        <dbReference type="Proteomes" id="UP000235731"/>
    </source>
</evidence>
<dbReference type="EC" id="1.12.99.6" evidence="10"/>
<gene>
    <name evidence="10" type="ORF">C0197_01370</name>
</gene>
<dbReference type="InterPro" id="IPR001501">
    <property type="entry name" value="Ni-dep_hyd_lsu"/>
</dbReference>
<evidence type="ECO:0000256" key="9">
    <source>
        <dbReference type="SAM" id="MobiDB-lite"/>
    </source>
</evidence>
<protein>
    <submittedName>
        <fullName evidence="10">Hydrogenase 2 large subunit</fullName>
        <ecNumber evidence="10">1.12.99.6</ecNumber>
    </submittedName>
</protein>
<evidence type="ECO:0000256" key="4">
    <source>
        <dbReference type="ARBA" id="ARBA00011771"/>
    </source>
</evidence>
<organism evidence="10 11">
    <name type="scientific">Caldimicrobium thiodismutans</name>
    <dbReference type="NCBI Taxonomy" id="1653476"/>
    <lineage>
        <taxon>Bacteria</taxon>
        <taxon>Pseudomonadati</taxon>
        <taxon>Thermodesulfobacteriota</taxon>
        <taxon>Thermodesulfobacteria</taxon>
        <taxon>Thermodesulfobacteriales</taxon>
        <taxon>Thermodesulfobacteriaceae</taxon>
        <taxon>Caldimicrobium</taxon>
    </lineage>
</organism>
<name>A0A2N7PKZ8_9BACT</name>
<dbReference type="InterPro" id="IPR029014">
    <property type="entry name" value="NiFe-Hase_large"/>
</dbReference>
<keyword evidence="5 8" id="KW-0533">Nickel</keyword>
<evidence type="ECO:0000256" key="6">
    <source>
        <dbReference type="ARBA" id="ARBA00022723"/>
    </source>
</evidence>
<dbReference type="EMBL" id="PNIE01000021">
    <property type="protein sequence ID" value="PMP64070.1"/>
    <property type="molecule type" value="Genomic_DNA"/>
</dbReference>
<dbReference type="GO" id="GO:0033748">
    <property type="term" value="F:hydrogenase (acceptor) activity"/>
    <property type="evidence" value="ECO:0007669"/>
    <property type="project" value="UniProtKB-EC"/>
</dbReference>
<proteinExistence type="inferred from homology"/>
<feature type="non-terminal residue" evidence="10">
    <location>
        <position position="1"/>
    </location>
</feature>